<dbReference type="AlphaFoldDB" id="B7PW49"/>
<keyword evidence="7" id="KW-1185">Reference proteome</keyword>
<dbReference type="InterPro" id="IPR042099">
    <property type="entry name" value="ANL_N_sf"/>
</dbReference>
<evidence type="ECO:0000256" key="2">
    <source>
        <dbReference type="ARBA" id="ARBA00023140"/>
    </source>
</evidence>
<dbReference type="HOGENOM" id="CLU_000022_17_0_1"/>
<dbReference type="Proteomes" id="UP000001555">
    <property type="component" value="Unassembled WGS sequence"/>
</dbReference>
<name>B7PW49_IXOSC</name>
<dbReference type="VEuPathDB" id="VectorBase:ISCW007243"/>
<dbReference type="Gene3D" id="3.30.300.30">
    <property type="match status" value="1"/>
</dbReference>
<reference evidence="6" key="2">
    <citation type="submission" date="2020-05" db="UniProtKB">
        <authorList>
            <consortium name="EnsemblMetazoa"/>
        </authorList>
    </citation>
    <scope>IDENTIFICATION</scope>
    <source>
        <strain evidence="6">wikel</strain>
    </source>
</reference>
<dbReference type="SUPFAM" id="SSF56801">
    <property type="entry name" value="Acetyl-CoA synthetase-like"/>
    <property type="match status" value="1"/>
</dbReference>
<dbReference type="EMBL" id="DS805477">
    <property type="protein sequence ID" value="EEC10821.1"/>
    <property type="molecule type" value="Genomic_DNA"/>
</dbReference>
<keyword evidence="2" id="KW-0576">Peroxisome</keyword>
<dbReference type="VEuPathDB" id="VectorBase:ISCP_000694"/>
<dbReference type="PANTHER" id="PTHR24096:SF422">
    <property type="entry name" value="BCDNA.GH02901"/>
    <property type="match status" value="1"/>
</dbReference>
<comment type="subcellular location">
    <subcellularLocation>
        <location evidence="1">Peroxisome</location>
    </subcellularLocation>
</comment>
<dbReference type="GO" id="GO:0016491">
    <property type="term" value="F:oxidoreductase activity"/>
    <property type="evidence" value="ECO:0007669"/>
    <property type="project" value="UniProtKB-KW"/>
</dbReference>
<dbReference type="GO" id="GO:0005777">
    <property type="term" value="C:peroxisome"/>
    <property type="evidence" value="ECO:0007669"/>
    <property type="project" value="UniProtKB-SubCell"/>
</dbReference>
<dbReference type="PANTHER" id="PTHR24096">
    <property type="entry name" value="LONG-CHAIN-FATTY-ACID--COA LIGASE"/>
    <property type="match status" value="1"/>
</dbReference>
<sequence>MCFGGTVVLKEPNLTFEECLDSLKRYKVTALAGSPLKLQQVISEARERKQQLPTVSKFLIGGSLLSKTLRDDICNTFNPQTLVNLYALTETCGVVTTTSVCSIAENNCGRPDAGCKVKVVDPSTDQVLEPFQHGEILIQSKSMMKGYYGRPEATAAVLSSDGWLRTGDLGYYDNDGCLYIVERLKDMIKCSGNQLAPAEIEEILLTHAAVKEAVVVGVPSAKYGEAPAACIVLKETIKCDKNALQAELKQLVAGQAAAHKHLHGGMIFAESIPKAEHGKILRKEVTSMILTQINP</sequence>
<evidence type="ECO:0000313" key="6">
    <source>
        <dbReference type="EnsemblMetazoa" id="ISCW007243-PA"/>
    </source>
</evidence>
<evidence type="ECO:0000259" key="4">
    <source>
        <dbReference type="Pfam" id="PF13193"/>
    </source>
</evidence>
<dbReference type="InterPro" id="IPR025110">
    <property type="entry name" value="AMP-bd_C"/>
</dbReference>
<evidence type="ECO:0000313" key="5">
    <source>
        <dbReference type="EMBL" id="EEC10821.1"/>
    </source>
</evidence>
<dbReference type="EMBL" id="ABJB011027673">
    <property type="status" value="NOT_ANNOTATED_CDS"/>
    <property type="molecule type" value="Genomic_DNA"/>
</dbReference>
<evidence type="ECO:0000256" key="1">
    <source>
        <dbReference type="ARBA" id="ARBA00004275"/>
    </source>
</evidence>
<dbReference type="InterPro" id="IPR045851">
    <property type="entry name" value="AMP-bd_C_sf"/>
</dbReference>
<dbReference type="EnsemblMetazoa" id="ISCW007243-RA">
    <property type="protein sequence ID" value="ISCW007243-PA"/>
    <property type="gene ID" value="ISCW007243"/>
</dbReference>
<dbReference type="PaxDb" id="6945-B7PW49"/>
<dbReference type="VEuPathDB" id="VectorBase:ISCI007243"/>
<protein>
    <submittedName>
        <fullName evidence="5 6">Acyl-CoA synthetase, putative</fullName>
        <ecNumber evidence="5">1.13.12.7</ecNumber>
    </submittedName>
</protein>
<dbReference type="GO" id="GO:0016405">
    <property type="term" value="F:CoA-ligase activity"/>
    <property type="evidence" value="ECO:0000318"/>
    <property type="project" value="GO_Central"/>
</dbReference>
<gene>
    <name evidence="5" type="ORF">IscW_ISCW007243</name>
</gene>
<proteinExistence type="predicted"/>
<dbReference type="OrthoDB" id="6507574at2759"/>
<dbReference type="Pfam" id="PF00501">
    <property type="entry name" value="AMP-binding"/>
    <property type="match status" value="1"/>
</dbReference>
<dbReference type="InParanoid" id="B7PW49"/>
<evidence type="ECO:0000259" key="3">
    <source>
        <dbReference type="Pfam" id="PF00501"/>
    </source>
</evidence>
<evidence type="ECO:0000313" key="7">
    <source>
        <dbReference type="Proteomes" id="UP000001555"/>
    </source>
</evidence>
<dbReference type="InterPro" id="IPR000873">
    <property type="entry name" value="AMP-dep_synth/lig_dom"/>
</dbReference>
<accession>B7PW49</accession>
<organism>
    <name type="scientific">Ixodes scapularis</name>
    <name type="common">Black-legged tick</name>
    <name type="synonym">Deer tick</name>
    <dbReference type="NCBI Taxonomy" id="6945"/>
    <lineage>
        <taxon>Eukaryota</taxon>
        <taxon>Metazoa</taxon>
        <taxon>Ecdysozoa</taxon>
        <taxon>Arthropoda</taxon>
        <taxon>Chelicerata</taxon>
        <taxon>Arachnida</taxon>
        <taxon>Acari</taxon>
        <taxon>Parasitiformes</taxon>
        <taxon>Ixodida</taxon>
        <taxon>Ixodoidea</taxon>
        <taxon>Ixodidae</taxon>
        <taxon>Ixodinae</taxon>
        <taxon>Ixodes</taxon>
    </lineage>
</organism>
<dbReference type="EC" id="1.13.12.7" evidence="5"/>
<feature type="domain" description="AMP-binding enzyme C-terminal" evidence="4">
    <location>
        <begin position="199"/>
        <end position="279"/>
    </location>
</feature>
<keyword evidence="5" id="KW-0560">Oxidoreductase</keyword>
<dbReference type="Gene3D" id="3.40.50.12780">
    <property type="entry name" value="N-terminal domain of ligase-like"/>
    <property type="match status" value="1"/>
</dbReference>
<feature type="domain" description="AMP-dependent synthetase/ligase" evidence="3">
    <location>
        <begin position="2"/>
        <end position="148"/>
    </location>
</feature>
<dbReference type="EMBL" id="ABJB010413151">
    <property type="status" value="NOT_ANNOTATED_CDS"/>
    <property type="molecule type" value="Genomic_DNA"/>
</dbReference>
<dbReference type="STRING" id="6945.B7PW49"/>
<dbReference type="Pfam" id="PF13193">
    <property type="entry name" value="AMP-binding_C"/>
    <property type="match status" value="1"/>
</dbReference>
<reference evidence="5 7" key="1">
    <citation type="submission" date="2008-03" db="EMBL/GenBank/DDBJ databases">
        <title>Annotation of Ixodes scapularis.</title>
        <authorList>
            <consortium name="Ixodes scapularis Genome Project Consortium"/>
            <person name="Caler E."/>
            <person name="Hannick L.I."/>
            <person name="Bidwell S."/>
            <person name="Joardar V."/>
            <person name="Thiagarajan M."/>
            <person name="Amedeo P."/>
            <person name="Galinsky K.J."/>
            <person name="Schobel S."/>
            <person name="Inman J."/>
            <person name="Hostetler J."/>
            <person name="Miller J."/>
            <person name="Hammond M."/>
            <person name="Megy K."/>
            <person name="Lawson D."/>
            <person name="Kodira C."/>
            <person name="Sutton G."/>
            <person name="Meyer J."/>
            <person name="Hill C.A."/>
            <person name="Birren B."/>
            <person name="Nene V."/>
            <person name="Collins F."/>
            <person name="Alarcon-Chaidez F."/>
            <person name="Wikel S."/>
            <person name="Strausberg R."/>
        </authorList>
    </citation>
    <scope>NUCLEOTIDE SEQUENCE [LARGE SCALE GENOMIC DNA]</scope>
    <source>
        <strain evidence="7">Wikel</strain>
        <strain evidence="5">Wikel colony</strain>
    </source>
</reference>